<keyword evidence="3" id="KW-1185">Reference proteome</keyword>
<accession>A0A922IG36</accession>
<dbReference type="Proteomes" id="UP000790347">
    <property type="component" value="Unassembled WGS sequence"/>
</dbReference>
<dbReference type="AlphaFoldDB" id="A0A922IG36"/>
<feature type="compositionally biased region" description="Basic and acidic residues" evidence="1">
    <location>
        <begin position="26"/>
        <end position="38"/>
    </location>
</feature>
<proteinExistence type="predicted"/>
<comment type="caution">
    <text evidence="2">The sequence shown here is derived from an EMBL/GenBank/DDBJ whole genome shotgun (WGS) entry which is preliminary data.</text>
</comment>
<evidence type="ECO:0000313" key="2">
    <source>
        <dbReference type="EMBL" id="KAH9530342.1"/>
    </source>
</evidence>
<evidence type="ECO:0000256" key="1">
    <source>
        <dbReference type="SAM" id="MobiDB-lite"/>
    </source>
</evidence>
<reference evidence="2" key="2">
    <citation type="journal article" date="2022" name="Res Sq">
        <title>Comparative Genomics Reveals Insights into the Divergent Evolution of Astigmatic Mites and Household Pest Adaptations.</title>
        <authorList>
            <person name="Xiong Q."/>
            <person name="Wan A.T.-Y."/>
            <person name="Liu X.-Y."/>
            <person name="Fung C.S.-H."/>
            <person name="Xiao X."/>
            <person name="Malainual N."/>
            <person name="Hou J."/>
            <person name="Wang L."/>
            <person name="Wang M."/>
            <person name="Yang K."/>
            <person name="Cui Y."/>
            <person name="Leung E."/>
            <person name="Nong W."/>
            <person name="Shin S.-K."/>
            <person name="Au S."/>
            <person name="Jeong K.Y."/>
            <person name="Chew F.T."/>
            <person name="Hui J."/>
            <person name="Leung T.F."/>
            <person name="Tungtrongchitr A."/>
            <person name="Zhong N."/>
            <person name="Liu Z."/>
            <person name="Tsui S."/>
        </authorList>
    </citation>
    <scope>NUCLEOTIDE SEQUENCE</scope>
    <source>
        <strain evidence="2">Derf</strain>
        <tissue evidence="2">Whole organism</tissue>
    </source>
</reference>
<feature type="region of interest" description="Disordered" evidence="1">
    <location>
        <begin position="1"/>
        <end position="84"/>
    </location>
</feature>
<evidence type="ECO:0000313" key="3">
    <source>
        <dbReference type="Proteomes" id="UP000790347"/>
    </source>
</evidence>
<name>A0A922IG36_DERFA</name>
<organism evidence="2 3">
    <name type="scientific">Dermatophagoides farinae</name>
    <name type="common">American house dust mite</name>
    <dbReference type="NCBI Taxonomy" id="6954"/>
    <lineage>
        <taxon>Eukaryota</taxon>
        <taxon>Metazoa</taxon>
        <taxon>Ecdysozoa</taxon>
        <taxon>Arthropoda</taxon>
        <taxon>Chelicerata</taxon>
        <taxon>Arachnida</taxon>
        <taxon>Acari</taxon>
        <taxon>Acariformes</taxon>
        <taxon>Sarcoptiformes</taxon>
        <taxon>Astigmata</taxon>
        <taxon>Psoroptidia</taxon>
        <taxon>Analgoidea</taxon>
        <taxon>Pyroglyphidae</taxon>
        <taxon>Dermatophagoidinae</taxon>
        <taxon>Dermatophagoides</taxon>
    </lineage>
</organism>
<sequence length="84" mass="9926">MEKMFRIQNSQSRKWQIQTNTTSSEFKIHNREKGKSDLTRSVQNQENNKSNLTRPVQNRDNNKSKLTRSVQNSKFTIEKMANPN</sequence>
<protein>
    <submittedName>
        <fullName evidence="2">Uncharacterized protein</fullName>
    </submittedName>
</protein>
<feature type="compositionally biased region" description="Polar residues" evidence="1">
    <location>
        <begin position="39"/>
        <end position="59"/>
    </location>
</feature>
<gene>
    <name evidence="2" type="ORF">DERF_004155</name>
</gene>
<feature type="compositionally biased region" description="Polar residues" evidence="1">
    <location>
        <begin position="7"/>
        <end position="25"/>
    </location>
</feature>
<reference evidence="2" key="1">
    <citation type="submission" date="2013-05" db="EMBL/GenBank/DDBJ databases">
        <authorList>
            <person name="Yim A.K.Y."/>
            <person name="Chan T.F."/>
            <person name="Ji K.M."/>
            <person name="Liu X.Y."/>
            <person name="Zhou J.W."/>
            <person name="Li R.Q."/>
            <person name="Yang K.Y."/>
            <person name="Li J."/>
            <person name="Li M."/>
            <person name="Law P.T.W."/>
            <person name="Wu Y.L."/>
            <person name="Cai Z.L."/>
            <person name="Qin H."/>
            <person name="Bao Y."/>
            <person name="Leung R.K.K."/>
            <person name="Ng P.K.S."/>
            <person name="Zou J."/>
            <person name="Zhong X.J."/>
            <person name="Ran P.X."/>
            <person name="Zhong N.S."/>
            <person name="Liu Z.G."/>
            <person name="Tsui S.K.W."/>
        </authorList>
    </citation>
    <scope>NUCLEOTIDE SEQUENCE</scope>
    <source>
        <strain evidence="2">Derf</strain>
        <tissue evidence="2">Whole organism</tissue>
    </source>
</reference>
<dbReference type="EMBL" id="ASGP02000001">
    <property type="protein sequence ID" value="KAH9530342.1"/>
    <property type="molecule type" value="Genomic_DNA"/>
</dbReference>